<dbReference type="InterPro" id="IPR017871">
    <property type="entry name" value="ABC_transporter-like_CS"/>
</dbReference>
<evidence type="ECO:0000256" key="1">
    <source>
        <dbReference type="ARBA" id="ARBA00022448"/>
    </source>
</evidence>
<keyword evidence="2" id="KW-0547">Nucleotide-binding</keyword>
<dbReference type="Pfam" id="PF00005">
    <property type="entry name" value="ABC_tran"/>
    <property type="match status" value="1"/>
</dbReference>
<dbReference type="PANTHER" id="PTHR24220">
    <property type="entry name" value="IMPORT ATP-BINDING PROTEIN"/>
    <property type="match status" value="1"/>
</dbReference>
<gene>
    <name evidence="5" type="ORF">GCM10023196_054510</name>
</gene>
<dbReference type="PANTHER" id="PTHR24220:SF86">
    <property type="entry name" value="ABC TRANSPORTER ABCH.1"/>
    <property type="match status" value="1"/>
</dbReference>
<accession>A0ABP8UEK4</accession>
<feature type="domain" description="ABC transporter" evidence="4">
    <location>
        <begin position="6"/>
        <end position="230"/>
    </location>
</feature>
<dbReference type="Gene3D" id="3.40.50.300">
    <property type="entry name" value="P-loop containing nucleotide triphosphate hydrolases"/>
    <property type="match status" value="1"/>
</dbReference>
<dbReference type="InterPro" id="IPR003439">
    <property type="entry name" value="ABC_transporter-like_ATP-bd"/>
</dbReference>
<dbReference type="GO" id="GO:0005524">
    <property type="term" value="F:ATP binding"/>
    <property type="evidence" value="ECO:0007669"/>
    <property type="project" value="UniProtKB-KW"/>
</dbReference>
<evidence type="ECO:0000256" key="3">
    <source>
        <dbReference type="ARBA" id="ARBA00022840"/>
    </source>
</evidence>
<reference evidence="6" key="1">
    <citation type="journal article" date="2019" name="Int. J. Syst. Evol. Microbiol.">
        <title>The Global Catalogue of Microorganisms (GCM) 10K type strain sequencing project: providing services to taxonomists for standard genome sequencing and annotation.</title>
        <authorList>
            <consortium name="The Broad Institute Genomics Platform"/>
            <consortium name="The Broad Institute Genome Sequencing Center for Infectious Disease"/>
            <person name="Wu L."/>
            <person name="Ma J."/>
        </authorList>
    </citation>
    <scope>NUCLEOTIDE SEQUENCE [LARGE SCALE GENOMIC DNA]</scope>
    <source>
        <strain evidence="6">JCM 17939</strain>
    </source>
</reference>
<dbReference type="Proteomes" id="UP001501442">
    <property type="component" value="Unassembled WGS sequence"/>
</dbReference>
<dbReference type="EMBL" id="BAABHK010000008">
    <property type="protein sequence ID" value="GAA4630190.1"/>
    <property type="molecule type" value="Genomic_DNA"/>
</dbReference>
<name>A0ABP8UEK4_9ACTN</name>
<organism evidence="5 6">
    <name type="scientific">Actinoallomurus vinaceus</name>
    <dbReference type="NCBI Taxonomy" id="1080074"/>
    <lineage>
        <taxon>Bacteria</taxon>
        <taxon>Bacillati</taxon>
        <taxon>Actinomycetota</taxon>
        <taxon>Actinomycetes</taxon>
        <taxon>Streptosporangiales</taxon>
        <taxon>Thermomonosporaceae</taxon>
        <taxon>Actinoallomurus</taxon>
    </lineage>
</organism>
<dbReference type="InterPro" id="IPR003593">
    <property type="entry name" value="AAA+_ATPase"/>
</dbReference>
<dbReference type="CDD" id="cd03255">
    <property type="entry name" value="ABC_MJ0796_LolCDE_FtsE"/>
    <property type="match status" value="1"/>
</dbReference>
<keyword evidence="3 5" id="KW-0067">ATP-binding</keyword>
<dbReference type="PROSITE" id="PS50893">
    <property type="entry name" value="ABC_TRANSPORTER_2"/>
    <property type="match status" value="1"/>
</dbReference>
<proteinExistence type="predicted"/>
<evidence type="ECO:0000313" key="5">
    <source>
        <dbReference type="EMBL" id="GAA4630190.1"/>
    </source>
</evidence>
<evidence type="ECO:0000256" key="2">
    <source>
        <dbReference type="ARBA" id="ARBA00022741"/>
    </source>
</evidence>
<dbReference type="InterPro" id="IPR017911">
    <property type="entry name" value="MacB-like_ATP-bd"/>
</dbReference>
<dbReference type="PROSITE" id="PS00211">
    <property type="entry name" value="ABC_TRANSPORTER_1"/>
    <property type="match status" value="1"/>
</dbReference>
<evidence type="ECO:0000313" key="6">
    <source>
        <dbReference type="Proteomes" id="UP001501442"/>
    </source>
</evidence>
<dbReference type="InterPro" id="IPR027417">
    <property type="entry name" value="P-loop_NTPase"/>
</dbReference>
<keyword evidence="6" id="KW-1185">Reference proteome</keyword>
<comment type="caution">
    <text evidence="5">The sequence shown here is derived from an EMBL/GenBank/DDBJ whole genome shotgun (WGS) entry which is preliminary data.</text>
</comment>
<dbReference type="RefSeq" id="WP_345433879.1">
    <property type="nucleotide sequence ID" value="NZ_BAABHK010000008.1"/>
</dbReference>
<protein>
    <submittedName>
        <fullName evidence="5">ABC transporter ATP-binding protein</fullName>
    </submittedName>
</protein>
<dbReference type="SUPFAM" id="SSF52540">
    <property type="entry name" value="P-loop containing nucleoside triphosphate hydrolases"/>
    <property type="match status" value="1"/>
</dbReference>
<keyword evidence="1" id="KW-0813">Transport</keyword>
<dbReference type="SMART" id="SM00382">
    <property type="entry name" value="AAA"/>
    <property type="match status" value="1"/>
</dbReference>
<dbReference type="InterPro" id="IPR015854">
    <property type="entry name" value="ABC_transpr_LolD-like"/>
</dbReference>
<sequence>MSEPVVELREVRKEYPGDVTALDGVTLTVEAGELAAIVGPSGSGKSTLLHLIGTLDRPSGGTVRIEGRDVSSLPDRRLSALRARRIGFVFQQFHLAAGVSALDNVADGLLYAGVPPAERRRRARLALERVGLAHRLGHRPHQLSGGEKQRVAIARAVVGEPAMLLADEPTGALDTASGAGVIDLLRELAEGGTTVIVITHDRDIAATLPRQIRMLDGRVVQDDAREEATR</sequence>
<evidence type="ECO:0000259" key="4">
    <source>
        <dbReference type="PROSITE" id="PS50893"/>
    </source>
</evidence>